<dbReference type="AlphaFoldDB" id="A0A0B7C0M7"/>
<dbReference type="EMBL" id="HACG01052128">
    <property type="protein sequence ID" value="CEK98999.1"/>
    <property type="molecule type" value="Transcribed_RNA"/>
</dbReference>
<evidence type="ECO:0000313" key="1">
    <source>
        <dbReference type="EMBL" id="CEK98999.1"/>
    </source>
</evidence>
<reference evidence="1" key="1">
    <citation type="submission" date="2014-12" db="EMBL/GenBank/DDBJ databases">
        <title>Insight into the proteome of Arion vulgaris.</title>
        <authorList>
            <person name="Aradska J."/>
            <person name="Bulat T."/>
            <person name="Smidak R."/>
            <person name="Sarate P."/>
            <person name="Gangsoo J."/>
            <person name="Sialana F."/>
            <person name="Bilban M."/>
            <person name="Lubec G."/>
        </authorList>
    </citation>
    <scope>NUCLEOTIDE SEQUENCE</scope>
    <source>
        <tissue evidence="1">Skin</tissue>
    </source>
</reference>
<accession>A0A0B7C0M7</accession>
<sequence length="60" mass="6995">MVRTGANRLRCYVFNKLKIVTYDEHDCSIDKMNTKHPLQNFAEMEKIYVAIKSTFPGQSL</sequence>
<name>A0A0B7C0M7_9EUPU</name>
<gene>
    <name evidence="1" type="primary">ORF220162</name>
</gene>
<proteinExistence type="predicted"/>
<protein>
    <submittedName>
        <fullName evidence="1">Uncharacterized protein</fullName>
    </submittedName>
</protein>
<organism evidence="1">
    <name type="scientific">Arion vulgaris</name>
    <dbReference type="NCBI Taxonomy" id="1028688"/>
    <lineage>
        <taxon>Eukaryota</taxon>
        <taxon>Metazoa</taxon>
        <taxon>Spiralia</taxon>
        <taxon>Lophotrochozoa</taxon>
        <taxon>Mollusca</taxon>
        <taxon>Gastropoda</taxon>
        <taxon>Heterobranchia</taxon>
        <taxon>Euthyneura</taxon>
        <taxon>Panpulmonata</taxon>
        <taxon>Eupulmonata</taxon>
        <taxon>Stylommatophora</taxon>
        <taxon>Helicina</taxon>
        <taxon>Arionoidea</taxon>
        <taxon>Arionidae</taxon>
        <taxon>Arion</taxon>
    </lineage>
</organism>